<evidence type="ECO:0000313" key="2">
    <source>
        <dbReference type="Proteomes" id="UP001652625"/>
    </source>
</evidence>
<dbReference type="PANTHER" id="PTHR47331">
    <property type="entry name" value="PHD-TYPE DOMAIN-CONTAINING PROTEIN"/>
    <property type="match status" value="1"/>
</dbReference>
<evidence type="ECO:0000259" key="1">
    <source>
        <dbReference type="Pfam" id="PF18701"/>
    </source>
</evidence>
<dbReference type="GeneID" id="136090811"/>
<evidence type="ECO:0000313" key="3">
    <source>
        <dbReference type="RefSeq" id="XP_065673857.1"/>
    </source>
</evidence>
<dbReference type="RefSeq" id="XP_065673857.1">
    <property type="nucleotide sequence ID" value="XM_065817785.1"/>
</dbReference>
<feature type="domain" description="DUF5641" evidence="1">
    <location>
        <begin position="87"/>
        <end position="179"/>
    </location>
</feature>
<dbReference type="Proteomes" id="UP001652625">
    <property type="component" value="Chromosome 14"/>
</dbReference>
<sequence>MVVLVKRSLHKAAGRIRLTFKQLKEDLIDIENTLSNRPLGYIENDIQLPILTPNMILHGKGITIPYENAEDDDDKDFNNKTTTRAMRYITKRKNLAWKRWTNEYLRSLRENHQCKGYNQKNITVGEIFLLKGERKNRGEWKIGIVTKLARGEDNIIRGAKLRTGNNQVVERPIQMLYPL</sequence>
<protein>
    <submittedName>
        <fullName evidence="3">Uncharacterized protein LOC136090811</fullName>
    </submittedName>
</protein>
<name>A0ABM4DHA5_HYDVU</name>
<dbReference type="PANTHER" id="PTHR47331:SF2">
    <property type="match status" value="1"/>
</dbReference>
<proteinExistence type="predicted"/>
<dbReference type="InterPro" id="IPR040676">
    <property type="entry name" value="DUF5641"/>
</dbReference>
<dbReference type="Pfam" id="PF18701">
    <property type="entry name" value="DUF5641"/>
    <property type="match status" value="1"/>
</dbReference>
<organism evidence="2 3">
    <name type="scientific">Hydra vulgaris</name>
    <name type="common">Hydra</name>
    <name type="synonym">Hydra attenuata</name>
    <dbReference type="NCBI Taxonomy" id="6087"/>
    <lineage>
        <taxon>Eukaryota</taxon>
        <taxon>Metazoa</taxon>
        <taxon>Cnidaria</taxon>
        <taxon>Hydrozoa</taxon>
        <taxon>Hydroidolina</taxon>
        <taxon>Anthoathecata</taxon>
        <taxon>Aplanulata</taxon>
        <taxon>Hydridae</taxon>
        <taxon>Hydra</taxon>
    </lineage>
</organism>
<reference evidence="3" key="1">
    <citation type="submission" date="2025-08" db="UniProtKB">
        <authorList>
            <consortium name="RefSeq"/>
        </authorList>
    </citation>
    <scope>IDENTIFICATION</scope>
</reference>
<gene>
    <name evidence="3" type="primary">LOC136090811</name>
</gene>
<keyword evidence="2" id="KW-1185">Reference proteome</keyword>
<accession>A0ABM4DHA5</accession>